<organism evidence="1 2">
    <name type="scientific">Geodia barretti</name>
    <name type="common">Barrett's horny sponge</name>
    <dbReference type="NCBI Taxonomy" id="519541"/>
    <lineage>
        <taxon>Eukaryota</taxon>
        <taxon>Metazoa</taxon>
        <taxon>Porifera</taxon>
        <taxon>Demospongiae</taxon>
        <taxon>Heteroscleromorpha</taxon>
        <taxon>Tetractinellida</taxon>
        <taxon>Astrophorina</taxon>
        <taxon>Geodiidae</taxon>
        <taxon>Geodia</taxon>
    </lineage>
</organism>
<sequence>MTILLALPTCPSVAIARTRTRRTSPEGSRIRAYLPSLSTNCAAPPALRTSWPPLPGCISILWIDDPSGILSSGKAFPTRISASAPEVNMSPT</sequence>
<keyword evidence="2" id="KW-1185">Reference proteome</keyword>
<comment type="caution">
    <text evidence="1">The sequence shown here is derived from an EMBL/GenBank/DDBJ whole genome shotgun (WGS) entry which is preliminary data.</text>
</comment>
<protein>
    <submittedName>
        <fullName evidence="1">Uncharacterized protein ycf72</fullName>
    </submittedName>
</protein>
<gene>
    <name evidence="1" type="ORF">GBAR_LOCUS14836</name>
</gene>
<dbReference type="Proteomes" id="UP001174909">
    <property type="component" value="Unassembled WGS sequence"/>
</dbReference>
<dbReference type="EMBL" id="CASHTH010002177">
    <property type="protein sequence ID" value="CAI8025718.1"/>
    <property type="molecule type" value="Genomic_DNA"/>
</dbReference>
<proteinExistence type="predicted"/>
<evidence type="ECO:0000313" key="1">
    <source>
        <dbReference type="EMBL" id="CAI8025718.1"/>
    </source>
</evidence>
<reference evidence="1" key="1">
    <citation type="submission" date="2023-03" db="EMBL/GenBank/DDBJ databases">
        <authorList>
            <person name="Steffen K."/>
            <person name="Cardenas P."/>
        </authorList>
    </citation>
    <scope>NUCLEOTIDE SEQUENCE</scope>
</reference>
<dbReference type="AlphaFoldDB" id="A0AA35WLC5"/>
<name>A0AA35WLC5_GEOBA</name>
<accession>A0AA35WLC5</accession>
<evidence type="ECO:0000313" key="2">
    <source>
        <dbReference type="Proteomes" id="UP001174909"/>
    </source>
</evidence>